<dbReference type="AlphaFoldDB" id="A0AAN5ICQ5"/>
<evidence type="ECO:0000313" key="1">
    <source>
        <dbReference type="EMBL" id="GMR61422.1"/>
    </source>
</evidence>
<accession>A0AAN5ICQ5</accession>
<evidence type="ECO:0000313" key="2">
    <source>
        <dbReference type="Proteomes" id="UP001328107"/>
    </source>
</evidence>
<protein>
    <submittedName>
        <fullName evidence="1">Uncharacterized protein</fullName>
    </submittedName>
</protein>
<reference evidence="2" key="1">
    <citation type="submission" date="2022-10" db="EMBL/GenBank/DDBJ databases">
        <title>Genome assembly of Pristionchus species.</title>
        <authorList>
            <person name="Yoshida K."/>
            <person name="Sommer R.J."/>
        </authorList>
    </citation>
    <scope>NUCLEOTIDE SEQUENCE [LARGE SCALE GENOMIC DNA]</scope>
    <source>
        <strain evidence="2">RS5460</strain>
    </source>
</reference>
<dbReference type="EMBL" id="BTRK01000006">
    <property type="protein sequence ID" value="GMR61422.1"/>
    <property type="molecule type" value="Genomic_DNA"/>
</dbReference>
<proteinExistence type="predicted"/>
<feature type="non-terminal residue" evidence="1">
    <location>
        <position position="1"/>
    </location>
</feature>
<name>A0AAN5ICQ5_9BILA</name>
<sequence>RIFQANTDKRDGCTTSSETLENTPFLSLDNVNLSIGMLEFWVANSSTYCLTSRDTFRSLRAACGTNPTISQIISL</sequence>
<gene>
    <name evidence="1" type="ORF">PMAYCL1PPCAC_31617</name>
</gene>
<organism evidence="1 2">
    <name type="scientific">Pristionchus mayeri</name>
    <dbReference type="NCBI Taxonomy" id="1317129"/>
    <lineage>
        <taxon>Eukaryota</taxon>
        <taxon>Metazoa</taxon>
        <taxon>Ecdysozoa</taxon>
        <taxon>Nematoda</taxon>
        <taxon>Chromadorea</taxon>
        <taxon>Rhabditida</taxon>
        <taxon>Rhabditina</taxon>
        <taxon>Diplogasteromorpha</taxon>
        <taxon>Diplogasteroidea</taxon>
        <taxon>Neodiplogasteridae</taxon>
        <taxon>Pristionchus</taxon>
    </lineage>
</organism>
<feature type="non-terminal residue" evidence="1">
    <location>
        <position position="75"/>
    </location>
</feature>
<dbReference type="Proteomes" id="UP001328107">
    <property type="component" value="Unassembled WGS sequence"/>
</dbReference>
<comment type="caution">
    <text evidence="1">The sequence shown here is derived from an EMBL/GenBank/DDBJ whole genome shotgun (WGS) entry which is preliminary data.</text>
</comment>
<keyword evidence="2" id="KW-1185">Reference proteome</keyword>